<feature type="transmembrane region" description="Helical" evidence="2">
    <location>
        <begin position="69"/>
        <end position="90"/>
    </location>
</feature>
<feature type="domain" description="DUF4220" evidence="3">
    <location>
        <begin position="71"/>
        <end position="412"/>
    </location>
</feature>
<dbReference type="STRING" id="4540.A0A3L6Q4W9"/>
<feature type="transmembrane region" description="Helical" evidence="2">
    <location>
        <begin position="275"/>
        <end position="292"/>
    </location>
</feature>
<reference evidence="5" key="1">
    <citation type="journal article" date="2019" name="Nat. Commun.">
        <title>The genome of broomcorn millet.</title>
        <authorList>
            <person name="Zou C."/>
            <person name="Miki D."/>
            <person name="Li D."/>
            <person name="Tang Q."/>
            <person name="Xiao L."/>
            <person name="Rajput S."/>
            <person name="Deng P."/>
            <person name="Jia W."/>
            <person name="Huang R."/>
            <person name="Zhang M."/>
            <person name="Sun Y."/>
            <person name="Hu J."/>
            <person name="Fu X."/>
            <person name="Schnable P.S."/>
            <person name="Li F."/>
            <person name="Zhang H."/>
            <person name="Feng B."/>
            <person name="Zhu X."/>
            <person name="Liu R."/>
            <person name="Schnable J.C."/>
            <person name="Zhu J.-K."/>
            <person name="Zhang H."/>
        </authorList>
    </citation>
    <scope>NUCLEOTIDE SEQUENCE [LARGE SCALE GENOMIC DNA]</scope>
</reference>
<feature type="transmembrane region" description="Helical" evidence="2">
    <location>
        <begin position="357"/>
        <end position="380"/>
    </location>
</feature>
<feature type="compositionally biased region" description="Polar residues" evidence="1">
    <location>
        <begin position="598"/>
        <end position="610"/>
    </location>
</feature>
<evidence type="ECO:0000313" key="4">
    <source>
        <dbReference type="EMBL" id="RLM69949.1"/>
    </source>
</evidence>
<feature type="transmembrane region" description="Helical" evidence="2">
    <location>
        <begin position="102"/>
        <end position="120"/>
    </location>
</feature>
<keyword evidence="5" id="KW-1185">Reference proteome</keyword>
<dbReference type="InterPro" id="IPR025315">
    <property type="entry name" value="DUF4220"/>
</dbReference>
<evidence type="ECO:0000259" key="3">
    <source>
        <dbReference type="Pfam" id="PF13968"/>
    </source>
</evidence>
<dbReference type="Pfam" id="PF04578">
    <property type="entry name" value="DUF594"/>
    <property type="match status" value="1"/>
</dbReference>
<name>A0A3L6Q4W9_PANMI</name>
<gene>
    <name evidence="4" type="ORF">C2845_PM17G03110</name>
</gene>
<sequence length="702" mass="78000">MPTCPPTKQPSFVPETPTGLLLSILEDIKQLWNDWEIQSLILVSFGLQVFLFLAADVRRHCVSLIPSSLLWLAYMTADSVAVFALGHLAVGANAPRHQLLLFWAPFVLLHLGGQDTITAFVMQDNELWRRHLLVLVTQAAIAGYVVSRSSWPDRRLLAATALMFLCGLFKYGERTWCLFSARPEGLRKNSLESLDIYAAMAGERRTIVSRGARTADDELEKRIKKMLDAHGRRPRALAAETTLVSDALANDLNTIAAADALPELLKGFRSNPRRIGAYHYVAALLSGCYDSLYTKGGLRGFWIDGLKEICFACNDTQDKIFFLLFLSALLFPSLAMSATLVLFVHTDKHQLYSRVDVVVSYVLLVGAIVLEVASLLVSILSHSECGADKCIHHLPGRRKQWSQLLAQYNLLEAYNIEAQAKRSSVPMWIHKLWGKLLGDKTVTHIEITEDLMMLVLDKLLEFGSHKEDWSFASSRGQSALAEIFSTATPTAIHESIHGVDFPTSVLTWYIATDMCYLLDNQAEDHDDSDPVNKEMARKLSNYIMYLIFECRVMLTTNSKLVHKTTMEDMEKALGGKVLPSKEAIKMVHHKANEGQHHPANSSASSGSGHQPVTQLQLLQNNINALHSRVPCACAVADELAAIPGGRRRWGLISAVWLEMLYYIAPRCGGDFHAEHLSTGGEFVTHVLVLMHQLGPFLPPPGA</sequence>
<protein>
    <recommendedName>
        <fullName evidence="3">DUF4220 domain-containing protein</fullName>
    </recommendedName>
</protein>
<accession>A0A3L6Q4W9</accession>
<dbReference type="OrthoDB" id="598354at2759"/>
<dbReference type="EMBL" id="PQIB02000014">
    <property type="protein sequence ID" value="RLM69949.1"/>
    <property type="molecule type" value="Genomic_DNA"/>
</dbReference>
<dbReference type="InterPro" id="IPR007658">
    <property type="entry name" value="DUF594"/>
</dbReference>
<keyword evidence="2" id="KW-0812">Transmembrane</keyword>
<feature type="region of interest" description="Disordered" evidence="1">
    <location>
        <begin position="590"/>
        <end position="610"/>
    </location>
</feature>
<evidence type="ECO:0000256" key="1">
    <source>
        <dbReference type="SAM" id="MobiDB-lite"/>
    </source>
</evidence>
<dbReference type="PANTHER" id="PTHR31325">
    <property type="entry name" value="OS01G0798800 PROTEIN-RELATED"/>
    <property type="match status" value="1"/>
</dbReference>
<evidence type="ECO:0000313" key="5">
    <source>
        <dbReference type="Proteomes" id="UP000275267"/>
    </source>
</evidence>
<keyword evidence="2" id="KW-0472">Membrane</keyword>
<evidence type="ECO:0000256" key="2">
    <source>
        <dbReference type="SAM" id="Phobius"/>
    </source>
</evidence>
<proteinExistence type="predicted"/>
<feature type="transmembrane region" description="Helical" evidence="2">
    <location>
        <begin position="37"/>
        <end position="57"/>
    </location>
</feature>
<organism evidence="4 5">
    <name type="scientific">Panicum miliaceum</name>
    <name type="common">Proso millet</name>
    <name type="synonym">Broomcorn millet</name>
    <dbReference type="NCBI Taxonomy" id="4540"/>
    <lineage>
        <taxon>Eukaryota</taxon>
        <taxon>Viridiplantae</taxon>
        <taxon>Streptophyta</taxon>
        <taxon>Embryophyta</taxon>
        <taxon>Tracheophyta</taxon>
        <taxon>Spermatophyta</taxon>
        <taxon>Magnoliopsida</taxon>
        <taxon>Liliopsida</taxon>
        <taxon>Poales</taxon>
        <taxon>Poaceae</taxon>
        <taxon>PACMAD clade</taxon>
        <taxon>Panicoideae</taxon>
        <taxon>Panicodae</taxon>
        <taxon>Paniceae</taxon>
        <taxon>Panicinae</taxon>
        <taxon>Panicum</taxon>
        <taxon>Panicum sect. Panicum</taxon>
    </lineage>
</organism>
<dbReference type="AlphaFoldDB" id="A0A3L6Q4W9"/>
<dbReference type="Proteomes" id="UP000275267">
    <property type="component" value="Unassembled WGS sequence"/>
</dbReference>
<keyword evidence="2" id="KW-1133">Transmembrane helix</keyword>
<dbReference type="Pfam" id="PF13968">
    <property type="entry name" value="DUF4220"/>
    <property type="match status" value="1"/>
</dbReference>
<comment type="caution">
    <text evidence="4">The sequence shown here is derived from an EMBL/GenBank/DDBJ whole genome shotgun (WGS) entry which is preliminary data.</text>
</comment>
<feature type="transmembrane region" description="Helical" evidence="2">
    <location>
        <begin position="320"/>
        <end position="345"/>
    </location>
</feature>